<feature type="domain" description="Glycosyltransferase 2-like" evidence="4">
    <location>
        <begin position="12"/>
        <end position="131"/>
    </location>
</feature>
<keyword evidence="6" id="KW-1185">Reference proteome</keyword>
<dbReference type="Proteomes" id="UP000244069">
    <property type="component" value="Unassembled WGS sequence"/>
</dbReference>
<dbReference type="AlphaFoldDB" id="A0A2T6B5E4"/>
<sequence length="325" mass="35279">MTDRGSADPRVTVVIAAWNAETTIMRAVDSALAQSVPVEVIVVDDCSTDATAAIVARAAARDPRLTLLRQDRNGGPAAARNRAIAESGAPWITVLDSDDWMEPERLALLVELAESRNADFAADDLWKVDEGAPASERRAMLGGVSGTQALGPAEFVLSNLSTGHGGRREMGFLKPLMSRRFLERRGLGYDTRIRLGEDYVLYANALLDGARFLLTGPAGYVATVRRSSLSGRHPTEAHAHLAAADRAMLARPGLSPDVRRAIEAHLLEQRRKLAWRRLIDAKGAADPIAAARCFWAPPKVCLDLIGRLTTEFLSRLRRRTGMGKA</sequence>
<evidence type="ECO:0000313" key="6">
    <source>
        <dbReference type="Proteomes" id="UP000244069"/>
    </source>
</evidence>
<protein>
    <submittedName>
        <fullName evidence="5">Succinoglycan biosynthesis protein ExoU</fullName>
    </submittedName>
</protein>
<evidence type="ECO:0000256" key="3">
    <source>
        <dbReference type="ARBA" id="ARBA00022679"/>
    </source>
</evidence>
<organism evidence="5 6">
    <name type="scientific">Allosediminivita pacifica</name>
    <dbReference type="NCBI Taxonomy" id="1267769"/>
    <lineage>
        <taxon>Bacteria</taxon>
        <taxon>Pseudomonadati</taxon>
        <taxon>Pseudomonadota</taxon>
        <taxon>Alphaproteobacteria</taxon>
        <taxon>Rhodobacterales</taxon>
        <taxon>Paracoccaceae</taxon>
        <taxon>Allosediminivita</taxon>
    </lineage>
</organism>
<reference evidence="5 6" key="1">
    <citation type="submission" date="2018-04" db="EMBL/GenBank/DDBJ databases">
        <title>Genomic Encyclopedia of Archaeal and Bacterial Type Strains, Phase II (KMG-II): from individual species to whole genera.</title>
        <authorList>
            <person name="Goeker M."/>
        </authorList>
    </citation>
    <scope>NUCLEOTIDE SEQUENCE [LARGE SCALE GENOMIC DNA]</scope>
    <source>
        <strain evidence="5 6">DSM 29329</strain>
    </source>
</reference>
<dbReference type="Gene3D" id="3.90.550.10">
    <property type="entry name" value="Spore Coat Polysaccharide Biosynthesis Protein SpsA, Chain A"/>
    <property type="match status" value="1"/>
</dbReference>
<evidence type="ECO:0000259" key="4">
    <source>
        <dbReference type="Pfam" id="PF00535"/>
    </source>
</evidence>
<comment type="similarity">
    <text evidence="1">Belongs to the glycosyltransferase 2 family.</text>
</comment>
<dbReference type="InterPro" id="IPR029044">
    <property type="entry name" value="Nucleotide-diphossugar_trans"/>
</dbReference>
<dbReference type="EMBL" id="QBKN01000003">
    <property type="protein sequence ID" value="PTX51290.1"/>
    <property type="molecule type" value="Genomic_DNA"/>
</dbReference>
<dbReference type="InterPro" id="IPR001173">
    <property type="entry name" value="Glyco_trans_2-like"/>
</dbReference>
<dbReference type="CDD" id="cd00761">
    <property type="entry name" value="Glyco_tranf_GTA_type"/>
    <property type="match status" value="1"/>
</dbReference>
<dbReference type="InterPro" id="IPR050834">
    <property type="entry name" value="Glycosyltransf_2"/>
</dbReference>
<keyword evidence="3" id="KW-0808">Transferase</keyword>
<accession>A0A2T6B5E4</accession>
<dbReference type="Pfam" id="PF00535">
    <property type="entry name" value="Glycos_transf_2"/>
    <property type="match status" value="1"/>
</dbReference>
<comment type="caution">
    <text evidence="5">The sequence shown here is derived from an EMBL/GenBank/DDBJ whole genome shotgun (WGS) entry which is preliminary data.</text>
</comment>
<gene>
    <name evidence="5" type="ORF">C8N44_10333</name>
</gene>
<dbReference type="SUPFAM" id="SSF53448">
    <property type="entry name" value="Nucleotide-diphospho-sugar transferases"/>
    <property type="match status" value="1"/>
</dbReference>
<dbReference type="PANTHER" id="PTHR43685">
    <property type="entry name" value="GLYCOSYLTRANSFERASE"/>
    <property type="match status" value="1"/>
</dbReference>
<proteinExistence type="inferred from homology"/>
<dbReference type="OrthoDB" id="5291101at2"/>
<dbReference type="GO" id="GO:0016757">
    <property type="term" value="F:glycosyltransferase activity"/>
    <property type="evidence" value="ECO:0007669"/>
    <property type="project" value="UniProtKB-KW"/>
</dbReference>
<dbReference type="RefSeq" id="WP_107974693.1">
    <property type="nucleotide sequence ID" value="NZ_BMEZ01000003.1"/>
</dbReference>
<evidence type="ECO:0000313" key="5">
    <source>
        <dbReference type="EMBL" id="PTX51290.1"/>
    </source>
</evidence>
<dbReference type="PANTHER" id="PTHR43685:SF5">
    <property type="entry name" value="GLYCOSYLTRANSFERASE EPSE-RELATED"/>
    <property type="match status" value="1"/>
</dbReference>
<name>A0A2T6B5E4_9RHOB</name>
<evidence type="ECO:0000256" key="1">
    <source>
        <dbReference type="ARBA" id="ARBA00006739"/>
    </source>
</evidence>
<keyword evidence="2" id="KW-0328">Glycosyltransferase</keyword>
<evidence type="ECO:0000256" key="2">
    <source>
        <dbReference type="ARBA" id="ARBA00022676"/>
    </source>
</evidence>